<evidence type="ECO:0000313" key="11">
    <source>
        <dbReference type="EMBL" id="AMG36669.1"/>
    </source>
</evidence>
<name>A0A0X8NYK6_ALCXX</name>
<dbReference type="InterPro" id="IPR008283">
    <property type="entry name" value="Peptidase_M17_N"/>
</dbReference>
<comment type="function">
    <text evidence="9">Presumably involved in the processing and regular turnover of intracellular proteins. Catalyzes the removal of unsubstituted N-terminal amino acids from various peptides.</text>
</comment>
<feature type="binding site" evidence="9">
    <location>
        <position position="297"/>
    </location>
    <ligand>
        <name>Mn(2+)</name>
        <dbReference type="ChEBI" id="CHEBI:29035"/>
        <label>2</label>
    </ligand>
</feature>
<keyword evidence="7 9" id="KW-0378">Hydrolase</keyword>
<keyword evidence="6 9" id="KW-0479">Metal-binding</keyword>
<comment type="subcellular location">
    <subcellularLocation>
        <location evidence="9">Cytoplasm</location>
    </subcellularLocation>
</comment>
<dbReference type="InterPro" id="IPR011356">
    <property type="entry name" value="Leucine_aapep/pepB"/>
</dbReference>
<dbReference type="InterPro" id="IPR023042">
    <property type="entry name" value="Peptidase_M17_leu_NH2_pept"/>
</dbReference>
<feature type="domain" description="Cytosol aminopeptidase" evidence="10">
    <location>
        <begin position="354"/>
        <end position="361"/>
    </location>
</feature>
<reference evidence="12" key="1">
    <citation type="submission" date="2015-12" db="EMBL/GenBank/DDBJ databases">
        <title>FDA dAtabase for Regulatory Grade micrObial Sequences (FDA-ARGOS): Supporting development and validation of Infectious Disease Dx tests.</title>
        <authorList>
            <person name="Case J."/>
            <person name="Tallon L."/>
            <person name="Sadzewicz L."/>
            <person name="Sengamalay N."/>
            <person name="Ott S."/>
            <person name="Godinez A."/>
            <person name="Nagaraj S."/>
            <person name="Nadendla S."/>
            <person name="Sichtig H."/>
        </authorList>
    </citation>
    <scope>NUCLEOTIDE SEQUENCE [LARGE SCALE GENOMIC DNA]</scope>
    <source>
        <strain evidence="12">FDAARGOS_147</strain>
    </source>
</reference>
<dbReference type="PRINTS" id="PR00481">
    <property type="entry name" value="LAMNOPPTDASE"/>
</dbReference>
<dbReference type="Pfam" id="PF00883">
    <property type="entry name" value="Peptidase_M17"/>
    <property type="match status" value="1"/>
</dbReference>
<dbReference type="Pfam" id="PF02789">
    <property type="entry name" value="Peptidase_M17_N"/>
    <property type="match status" value="1"/>
</dbReference>
<evidence type="ECO:0000256" key="6">
    <source>
        <dbReference type="ARBA" id="ARBA00022723"/>
    </source>
</evidence>
<dbReference type="SUPFAM" id="SSF53187">
    <property type="entry name" value="Zn-dependent exopeptidases"/>
    <property type="match status" value="1"/>
</dbReference>
<dbReference type="NCBIfam" id="NF002074">
    <property type="entry name" value="PRK00913.1-4"/>
    <property type="match status" value="1"/>
</dbReference>
<dbReference type="RefSeq" id="WP_006393499.1">
    <property type="nucleotide sequence ID" value="NZ_CP014060.2"/>
</dbReference>
<sequence length="501" mass="52312">MEFSTQTTASLHQIKTAALAVGVFADGVLSPAADLIDRAANGAVRAVTKTEFRGRAGSTLVLRALPGVAAQRVVLVGLGKQDEYSARAHASAEQAFAAACVSAQLTEGVSTLAANPIADVAIIARARSAAIAAGSATYHYDASFGKPDRDARPKLKKIVQIVERADAAQAQKGLREGAAIANGMELTRTLGNLPGNLCTPTYLGETAKRLAREYKSLKVEVMDRKQVEALGMGSFLSVARGSEEALRFIVLRHAGKPAKKGAKASDGPIVLVGKGITFDAGGISLKPAATMDEMKYDMCGAASVLGSFRALAELELPLDVIGLIPACENLPSGKANKPGDVVTSMAGLTIEILNTDAEGRLVLCDALTYAERFKPSAVIDIATLTGACVVALGHVNTGLFSKDDALAEALSSAGRQALDTAWRMPMDDAYQDQLKSNFADLANIGGPPAGAVTAACFLSRFTKSYRWAHLDIAGTAWKSGKDKGATGRPVPLLMQFLLDQA</sequence>
<evidence type="ECO:0000256" key="9">
    <source>
        <dbReference type="HAMAP-Rule" id="MF_00181"/>
    </source>
</evidence>
<dbReference type="EC" id="3.4.11.10" evidence="9"/>
<keyword evidence="5 9" id="KW-0645">Protease</keyword>
<feature type="active site" evidence="9">
    <location>
        <position position="360"/>
    </location>
</feature>
<dbReference type="InterPro" id="IPR043472">
    <property type="entry name" value="Macro_dom-like"/>
</dbReference>
<dbReference type="PROSITE" id="PS00631">
    <property type="entry name" value="CYTOSOL_AP"/>
    <property type="match status" value="1"/>
</dbReference>
<dbReference type="AlphaFoldDB" id="A0A0X8NYK6"/>
<keyword evidence="8 9" id="KW-0464">Manganese</keyword>
<feature type="binding site" evidence="9">
    <location>
        <position position="274"/>
    </location>
    <ligand>
        <name>Mn(2+)</name>
        <dbReference type="ChEBI" id="CHEBI:29035"/>
        <label>2</label>
    </ligand>
</feature>
<dbReference type="PANTHER" id="PTHR11963:SF23">
    <property type="entry name" value="CYTOSOL AMINOPEPTIDASE"/>
    <property type="match status" value="1"/>
</dbReference>
<evidence type="ECO:0000256" key="3">
    <source>
        <dbReference type="ARBA" id="ARBA00009528"/>
    </source>
</evidence>
<dbReference type="InterPro" id="IPR000819">
    <property type="entry name" value="Peptidase_M17_C"/>
</dbReference>
<dbReference type="Gene3D" id="3.40.630.10">
    <property type="entry name" value="Zn peptidases"/>
    <property type="match status" value="1"/>
</dbReference>
<feature type="binding site" evidence="9">
    <location>
        <position position="358"/>
    </location>
    <ligand>
        <name>Mn(2+)</name>
        <dbReference type="ChEBI" id="CHEBI:29035"/>
        <label>2</label>
    </ligand>
</feature>
<organism evidence="11 12">
    <name type="scientific">Alcaligenes xylosoxydans xylosoxydans</name>
    <name type="common">Achromobacter xylosoxidans</name>
    <dbReference type="NCBI Taxonomy" id="85698"/>
    <lineage>
        <taxon>Bacteria</taxon>
        <taxon>Pseudomonadati</taxon>
        <taxon>Pseudomonadota</taxon>
        <taxon>Betaproteobacteria</taxon>
        <taxon>Burkholderiales</taxon>
        <taxon>Alcaligenaceae</taxon>
        <taxon>Achromobacter</taxon>
    </lineage>
</organism>
<keyword evidence="9" id="KW-0963">Cytoplasm</keyword>
<dbReference type="GO" id="GO:0030145">
    <property type="term" value="F:manganese ion binding"/>
    <property type="evidence" value="ECO:0007669"/>
    <property type="project" value="UniProtKB-UniRule"/>
</dbReference>
<evidence type="ECO:0000256" key="8">
    <source>
        <dbReference type="ARBA" id="ARBA00023211"/>
    </source>
</evidence>
<evidence type="ECO:0000313" key="12">
    <source>
        <dbReference type="Proteomes" id="UP000060602"/>
    </source>
</evidence>
<feature type="binding site" evidence="9">
    <location>
        <position position="356"/>
    </location>
    <ligand>
        <name>Mn(2+)</name>
        <dbReference type="ChEBI" id="CHEBI:29035"/>
        <label>1</label>
    </ligand>
</feature>
<dbReference type="Proteomes" id="UP000060602">
    <property type="component" value="Chromosome"/>
</dbReference>
<keyword evidence="4 9" id="KW-0031">Aminopeptidase</keyword>
<dbReference type="FunFam" id="3.40.630.10:FF:000004">
    <property type="entry name" value="Probable cytosol aminopeptidase"/>
    <property type="match status" value="1"/>
</dbReference>
<feature type="active site" evidence="9">
    <location>
        <position position="286"/>
    </location>
</feature>
<protein>
    <recommendedName>
        <fullName evidence="9">Probable cytosol aminopeptidase</fullName>
        <ecNumber evidence="9">3.4.11.1</ecNumber>
    </recommendedName>
    <alternativeName>
        <fullName evidence="9">Leucine aminopeptidase</fullName>
        <shortName evidence="9">LAP</shortName>
        <ecNumber evidence="9">3.4.11.10</ecNumber>
    </alternativeName>
    <alternativeName>
        <fullName evidence="9">Leucyl aminopeptidase</fullName>
    </alternativeName>
</protein>
<comment type="similarity">
    <text evidence="3 9">Belongs to the peptidase M17 family.</text>
</comment>
<evidence type="ECO:0000256" key="7">
    <source>
        <dbReference type="ARBA" id="ARBA00022801"/>
    </source>
</evidence>
<feature type="binding site" evidence="9">
    <location>
        <position position="279"/>
    </location>
    <ligand>
        <name>Mn(2+)</name>
        <dbReference type="ChEBI" id="CHEBI:29035"/>
        <label>2</label>
    </ligand>
</feature>
<comment type="catalytic activity">
    <reaction evidence="2 9">
        <text>Release of an N-terminal amino acid, preferentially leucine, but not glutamic or aspartic acids.</text>
        <dbReference type="EC" id="3.4.11.10"/>
    </reaction>
</comment>
<dbReference type="GO" id="GO:0006508">
    <property type="term" value="P:proteolysis"/>
    <property type="evidence" value="ECO:0007669"/>
    <property type="project" value="UniProtKB-KW"/>
</dbReference>
<evidence type="ECO:0000256" key="1">
    <source>
        <dbReference type="ARBA" id="ARBA00000135"/>
    </source>
</evidence>
<dbReference type="HAMAP" id="MF_00181">
    <property type="entry name" value="Cytosol_peptidase_M17"/>
    <property type="match status" value="1"/>
</dbReference>
<dbReference type="EMBL" id="CP014060">
    <property type="protein sequence ID" value="AMG36669.1"/>
    <property type="molecule type" value="Genomic_DNA"/>
</dbReference>
<evidence type="ECO:0000256" key="4">
    <source>
        <dbReference type="ARBA" id="ARBA00022438"/>
    </source>
</evidence>
<dbReference type="GO" id="GO:0005737">
    <property type="term" value="C:cytoplasm"/>
    <property type="evidence" value="ECO:0007669"/>
    <property type="project" value="UniProtKB-SubCell"/>
</dbReference>
<accession>A0A0X8NYK6</accession>
<dbReference type="GO" id="GO:0070006">
    <property type="term" value="F:metalloaminopeptidase activity"/>
    <property type="evidence" value="ECO:0007669"/>
    <property type="project" value="InterPro"/>
</dbReference>
<dbReference type="Gene3D" id="3.40.220.10">
    <property type="entry name" value="Leucine Aminopeptidase, subunit E, domain 1"/>
    <property type="match status" value="1"/>
</dbReference>
<evidence type="ECO:0000256" key="2">
    <source>
        <dbReference type="ARBA" id="ARBA00000967"/>
    </source>
</evidence>
<dbReference type="EC" id="3.4.11.1" evidence="9"/>
<dbReference type="PANTHER" id="PTHR11963">
    <property type="entry name" value="LEUCINE AMINOPEPTIDASE-RELATED"/>
    <property type="match status" value="1"/>
</dbReference>
<evidence type="ECO:0000256" key="5">
    <source>
        <dbReference type="ARBA" id="ARBA00022670"/>
    </source>
</evidence>
<feature type="binding site" evidence="9">
    <location>
        <position position="279"/>
    </location>
    <ligand>
        <name>Mn(2+)</name>
        <dbReference type="ChEBI" id="CHEBI:29035"/>
        <label>1</label>
    </ligand>
</feature>
<feature type="binding site" evidence="9">
    <location>
        <position position="358"/>
    </location>
    <ligand>
        <name>Mn(2+)</name>
        <dbReference type="ChEBI" id="CHEBI:29035"/>
        <label>1</label>
    </ligand>
</feature>
<comment type="cofactor">
    <cofactor evidence="9">
        <name>Mn(2+)</name>
        <dbReference type="ChEBI" id="CHEBI:29035"/>
    </cofactor>
    <text evidence="9">Binds 2 manganese ions per subunit.</text>
</comment>
<proteinExistence type="inferred from homology"/>
<dbReference type="CDD" id="cd00433">
    <property type="entry name" value="Peptidase_M17"/>
    <property type="match status" value="1"/>
</dbReference>
<comment type="catalytic activity">
    <reaction evidence="1 9">
        <text>Release of an N-terminal amino acid, Xaa-|-Yaa-, in which Xaa is preferably Leu, but may be other amino acids including Pro although not Arg or Lys, and Yaa may be Pro. Amino acid amides and methyl esters are also readily hydrolyzed, but rates on arylamides are exceedingly low.</text>
        <dbReference type="EC" id="3.4.11.1"/>
    </reaction>
</comment>
<gene>
    <name evidence="9" type="primary">pepA</name>
    <name evidence="11" type="ORF">AL504_11920</name>
</gene>
<dbReference type="SUPFAM" id="SSF52949">
    <property type="entry name" value="Macro domain-like"/>
    <property type="match status" value="1"/>
</dbReference>
<evidence type="ECO:0000259" key="10">
    <source>
        <dbReference type="PROSITE" id="PS00631"/>
    </source>
</evidence>